<evidence type="ECO:0000256" key="2">
    <source>
        <dbReference type="ARBA" id="ARBA00005695"/>
    </source>
</evidence>
<dbReference type="CDD" id="cd08504">
    <property type="entry name" value="PBP2_OppA"/>
    <property type="match status" value="1"/>
</dbReference>
<dbReference type="GO" id="GO:0030288">
    <property type="term" value="C:outer membrane-bounded periplasmic space"/>
    <property type="evidence" value="ECO:0007669"/>
    <property type="project" value="TreeGrafter"/>
</dbReference>
<keyword evidence="3" id="KW-0813">Transport</keyword>
<dbReference type="PANTHER" id="PTHR30290">
    <property type="entry name" value="PERIPLASMIC BINDING COMPONENT OF ABC TRANSPORTER"/>
    <property type="match status" value="1"/>
</dbReference>
<evidence type="ECO:0000256" key="3">
    <source>
        <dbReference type="ARBA" id="ARBA00022448"/>
    </source>
</evidence>
<comment type="similarity">
    <text evidence="2">Belongs to the bacterial solute-binding protein 5 family.</text>
</comment>
<dbReference type="OrthoDB" id="8144963at2"/>
<dbReference type="Gene3D" id="3.10.105.10">
    <property type="entry name" value="Dipeptide-binding Protein, Domain 3"/>
    <property type="match status" value="1"/>
</dbReference>
<comment type="caution">
    <text evidence="6">The sequence shown here is derived from an EMBL/GenBank/DDBJ whole genome shotgun (WGS) entry which is preliminary data.</text>
</comment>
<accession>A0A558QYW9</accession>
<dbReference type="PANTHER" id="PTHR30290:SF10">
    <property type="entry name" value="PERIPLASMIC OLIGOPEPTIDE-BINDING PROTEIN-RELATED"/>
    <property type="match status" value="1"/>
</dbReference>
<sequence length="487" mass="53384">AVPATLVRLTEDEAKGLDPQAVSDLASLRVAADQYEGLTRFDAAGHAEPGLATGWRVSPDGLVWRFPLRPGLAFSDGVAITPATFVGTLARLRDPATAAPNRALFAPIAGMAAEGDTVRVTLRHPFPALPDLLAYPALAALPLHRIAARGAGWTSDRPMVASGAYRLTRWALHDAIRLERNPRAPRPAPIPAVEWRPVEDRLTMLRHFVSGLGDPPSDLPASRLAELRRTRPDAVHVAPYRGTYYYAFNLRRPPFDDIRVRRALGLAVERRWIAGPLLNMGNPPAWGLVPADSGGFAPYRPAWAAWPRARRLAVARVLLTRAGYGPGHPLVFDLRFNSDADHRRVAIALAAMWRPLGVEARLLNTESTLHYASLRRGDFTLARAGWIADFAAPENFLAVHRSDAGPINYEGYASPRFDRALDTAMAEARPARRAIAMRIAETILLDDAAILPLYFYVSQSLVAPRAIGWQDNPANIHPSRTLSLKPR</sequence>
<dbReference type="EMBL" id="VNIM01000066">
    <property type="protein sequence ID" value="TVV72343.1"/>
    <property type="molecule type" value="Genomic_DNA"/>
</dbReference>
<evidence type="ECO:0000313" key="7">
    <source>
        <dbReference type="Proteomes" id="UP000318681"/>
    </source>
</evidence>
<dbReference type="Proteomes" id="UP000318681">
    <property type="component" value="Unassembled WGS sequence"/>
</dbReference>
<dbReference type="GO" id="GO:0015833">
    <property type="term" value="P:peptide transport"/>
    <property type="evidence" value="ECO:0007669"/>
    <property type="project" value="TreeGrafter"/>
</dbReference>
<dbReference type="InterPro" id="IPR000914">
    <property type="entry name" value="SBP_5_dom"/>
</dbReference>
<evidence type="ECO:0000256" key="1">
    <source>
        <dbReference type="ARBA" id="ARBA00004418"/>
    </source>
</evidence>
<reference evidence="6 7" key="1">
    <citation type="submission" date="2019-07" db="EMBL/GenBank/DDBJ databases">
        <title>Sphingomonas solaris sp. nov., isolated from a solar panel from Boston, Massachusetts.</title>
        <authorList>
            <person name="Tanner K."/>
            <person name="Pascual J."/>
            <person name="Mancuso C."/>
            <person name="Pereto J."/>
            <person name="Khalil A."/>
            <person name="Vilanova C."/>
        </authorList>
    </citation>
    <scope>NUCLEOTIDE SEQUENCE [LARGE SCALE GENOMIC DNA]</scope>
    <source>
        <strain evidence="6 7">R4DWN</strain>
    </source>
</reference>
<dbReference type="Pfam" id="PF00496">
    <property type="entry name" value="SBP_bac_5"/>
    <property type="match status" value="1"/>
</dbReference>
<dbReference type="Gene3D" id="3.90.76.10">
    <property type="entry name" value="Dipeptide-binding Protein, Domain 1"/>
    <property type="match status" value="1"/>
</dbReference>
<gene>
    <name evidence="6" type="ORF">FOY91_14645</name>
</gene>
<feature type="domain" description="Solute-binding protein family 5" evidence="5">
    <location>
        <begin position="48"/>
        <end position="402"/>
    </location>
</feature>
<dbReference type="AlphaFoldDB" id="A0A558QYW9"/>
<comment type="subcellular location">
    <subcellularLocation>
        <location evidence="1">Periplasm</location>
    </subcellularLocation>
</comment>
<name>A0A558QYW9_9SPHN</name>
<keyword evidence="7" id="KW-1185">Reference proteome</keyword>
<keyword evidence="4" id="KW-0732">Signal</keyword>
<proteinExistence type="inferred from homology"/>
<evidence type="ECO:0000313" key="6">
    <source>
        <dbReference type="EMBL" id="TVV72343.1"/>
    </source>
</evidence>
<dbReference type="Gene3D" id="3.40.190.10">
    <property type="entry name" value="Periplasmic binding protein-like II"/>
    <property type="match status" value="1"/>
</dbReference>
<dbReference type="SUPFAM" id="SSF53850">
    <property type="entry name" value="Periplasmic binding protein-like II"/>
    <property type="match status" value="1"/>
</dbReference>
<feature type="non-terminal residue" evidence="6">
    <location>
        <position position="1"/>
    </location>
</feature>
<dbReference type="PIRSF" id="PIRSF002741">
    <property type="entry name" value="MppA"/>
    <property type="match status" value="1"/>
</dbReference>
<organism evidence="6 7">
    <name type="scientific">Alterirhizorhabdus solaris</name>
    <dbReference type="NCBI Taxonomy" id="2529389"/>
    <lineage>
        <taxon>Bacteria</taxon>
        <taxon>Pseudomonadati</taxon>
        <taxon>Pseudomonadota</taxon>
        <taxon>Alphaproteobacteria</taxon>
        <taxon>Sphingomonadales</taxon>
        <taxon>Rhizorhabdaceae</taxon>
        <taxon>Alterirhizorhabdus</taxon>
    </lineage>
</organism>
<dbReference type="RefSeq" id="WP_145153501.1">
    <property type="nucleotide sequence ID" value="NZ_VNIM01000066.1"/>
</dbReference>
<dbReference type="GO" id="GO:0043190">
    <property type="term" value="C:ATP-binding cassette (ABC) transporter complex"/>
    <property type="evidence" value="ECO:0007669"/>
    <property type="project" value="InterPro"/>
</dbReference>
<evidence type="ECO:0000256" key="4">
    <source>
        <dbReference type="ARBA" id="ARBA00022729"/>
    </source>
</evidence>
<dbReference type="InterPro" id="IPR039424">
    <property type="entry name" value="SBP_5"/>
</dbReference>
<dbReference type="InterPro" id="IPR030678">
    <property type="entry name" value="Peptide/Ni-bd"/>
</dbReference>
<evidence type="ECO:0000259" key="5">
    <source>
        <dbReference type="Pfam" id="PF00496"/>
    </source>
</evidence>
<dbReference type="GO" id="GO:1904680">
    <property type="term" value="F:peptide transmembrane transporter activity"/>
    <property type="evidence" value="ECO:0007669"/>
    <property type="project" value="TreeGrafter"/>
</dbReference>
<protein>
    <submittedName>
        <fullName evidence="6">Peptide ABC transporter substrate-binding protein</fullName>
    </submittedName>
</protein>